<proteinExistence type="predicted"/>
<dbReference type="AlphaFoldDB" id="A0A1H8KT00"/>
<dbReference type="OrthoDB" id="1927282at2"/>
<dbReference type="PANTHER" id="PTHR30032:SF8">
    <property type="entry name" value="GERMINATION-SPECIFIC N-ACETYLMURAMOYL-L-ALANINE AMIDASE"/>
    <property type="match status" value="1"/>
</dbReference>
<dbReference type="InterPro" id="IPR051922">
    <property type="entry name" value="Bact_Sporulation_Assoc"/>
</dbReference>
<dbReference type="Proteomes" id="UP000199512">
    <property type="component" value="Unassembled WGS sequence"/>
</dbReference>
<gene>
    <name evidence="2" type="ORF">SAMN05216454_1431</name>
</gene>
<feature type="compositionally biased region" description="Basic and acidic residues" evidence="1">
    <location>
        <begin position="362"/>
        <end position="371"/>
    </location>
</feature>
<dbReference type="EMBL" id="FODF01000043">
    <property type="protein sequence ID" value="SEN96023.1"/>
    <property type="molecule type" value="Genomic_DNA"/>
</dbReference>
<dbReference type="STRING" id="215200.SAMN05216454_1431"/>
<reference evidence="2 3" key="1">
    <citation type="submission" date="2016-10" db="EMBL/GenBank/DDBJ databases">
        <authorList>
            <person name="de Groot N.N."/>
        </authorList>
    </citation>
    <scope>NUCLEOTIDE SEQUENCE [LARGE SCALE GENOMIC DNA]</scope>
    <source>
        <strain evidence="2 3">Calf135</strain>
    </source>
</reference>
<dbReference type="RefSeq" id="WP_091976236.1">
    <property type="nucleotide sequence ID" value="NZ_FODF01000043.1"/>
</dbReference>
<feature type="region of interest" description="Disordered" evidence="1">
    <location>
        <begin position="338"/>
        <end position="371"/>
    </location>
</feature>
<evidence type="ECO:0000313" key="3">
    <source>
        <dbReference type="Proteomes" id="UP000199512"/>
    </source>
</evidence>
<feature type="region of interest" description="Disordered" evidence="1">
    <location>
        <begin position="235"/>
        <end position="256"/>
    </location>
</feature>
<organism evidence="2 3">
    <name type="scientific">Peptostreptococcus russellii</name>
    <dbReference type="NCBI Taxonomy" id="215200"/>
    <lineage>
        <taxon>Bacteria</taxon>
        <taxon>Bacillati</taxon>
        <taxon>Bacillota</taxon>
        <taxon>Clostridia</taxon>
        <taxon>Peptostreptococcales</taxon>
        <taxon>Peptostreptococcaceae</taxon>
        <taxon>Peptostreptococcus</taxon>
    </lineage>
</organism>
<name>A0A1H8KT00_9FIRM</name>
<dbReference type="Gene3D" id="3.40.50.12090">
    <property type="match status" value="2"/>
</dbReference>
<feature type="region of interest" description="Disordered" evidence="1">
    <location>
        <begin position="421"/>
        <end position="442"/>
    </location>
</feature>
<feature type="compositionally biased region" description="Low complexity" evidence="1">
    <location>
        <begin position="424"/>
        <end position="438"/>
    </location>
</feature>
<sequence length="733" mass="80935">KKSAKPVENPNPDIDLEKPKPSIPNNSDEEPSAEDTSKEIEANGFVEKKKLNYVIKDLKGNIIKKDGLKFIANQKDSGGYSKNFFSKNGHVEFTPLGTDGENTIELNDDEYELIDYNAYKEKYSSSDMTSIINGLEYGKDIYDNKKISIDSFGEDGRATVDKEAVTLVLKKKGETDTGERSSSLQSLDILNPMLKKSIKVVETGERGFAKRKQIDFLIKDTEGNIVREPLKFHTETETSENNLPARSSKDGHLQYNLDGTTRNMKVVLDSDEYEMVSRNAYSENYDSAGYITSIGFGKDLSDTSYKKYTLEKLKDGETEYRLPEDNYEILTITVKKKSSKVEDEKPVSDGTCPDGTCPISGNKDKEKNDEKTVDVDVEWTLNNQKSKDNSLVFDGKLKLPENISNPNELSVRLIAEIEDKKDGSSLPSSSVSSSSSSKYIEKKDDSIEHIENIAGENREKTSVELSRKHYSKTDTVILVNGYNYADALVSSSLSSTLNAPILLVKSNSVSKEVENEIERLGATKLIVIGGENSVSSSSISSLNVKDIERVHGKDRYETANKVYDKLNDMGKVSKSAIIASGEGFSDALSAATIAGTDSTPILLTKSSSISESTERRAKGMDLVVVGGNKSVDDSVVKKLGNNINRLSGKDRYETSKLVAQYRYPFSNKAIIASGEGFADALSIGGITGKEKSPIILTRKNETPKEVREYLKKLKKFEVVGGNSTIDRSQFKKK</sequence>
<dbReference type="InterPro" id="IPR007253">
    <property type="entry name" value="Cell_wall-bd_2"/>
</dbReference>
<evidence type="ECO:0000256" key="1">
    <source>
        <dbReference type="SAM" id="MobiDB-lite"/>
    </source>
</evidence>
<feature type="region of interest" description="Disordered" evidence="1">
    <location>
        <begin position="1"/>
        <end position="41"/>
    </location>
</feature>
<keyword evidence="3" id="KW-1185">Reference proteome</keyword>
<accession>A0A1H8KT00</accession>
<evidence type="ECO:0000313" key="2">
    <source>
        <dbReference type="EMBL" id="SEN96023.1"/>
    </source>
</evidence>
<protein>
    <submittedName>
        <fullName evidence="2">Putative cell wall binding repeat 2</fullName>
    </submittedName>
</protein>
<dbReference type="Pfam" id="PF04122">
    <property type="entry name" value="CW_binding_2"/>
    <property type="match status" value="3"/>
</dbReference>
<dbReference type="PANTHER" id="PTHR30032">
    <property type="entry name" value="N-ACETYLMURAMOYL-L-ALANINE AMIDASE-RELATED"/>
    <property type="match status" value="1"/>
</dbReference>
<feature type="non-terminal residue" evidence="2">
    <location>
        <position position="1"/>
    </location>
</feature>